<dbReference type="SMART" id="SM00382">
    <property type="entry name" value="AAA"/>
    <property type="match status" value="1"/>
</dbReference>
<reference evidence="6 7" key="1">
    <citation type="submission" date="2024-01" db="EMBL/GenBank/DDBJ databases">
        <authorList>
            <person name="Botero Cardona J."/>
        </authorList>
    </citation>
    <scope>NUCLEOTIDE SEQUENCE [LARGE SCALE GENOMIC DNA]</scope>
    <source>
        <strain evidence="6 7">LMG 33000</strain>
    </source>
</reference>
<feature type="compositionally biased region" description="Low complexity" evidence="4">
    <location>
        <begin position="297"/>
        <end position="308"/>
    </location>
</feature>
<dbReference type="InterPro" id="IPR015854">
    <property type="entry name" value="ABC_transpr_LolD-like"/>
</dbReference>
<comment type="caution">
    <text evidence="6">The sequence shown here is derived from an EMBL/GenBank/DDBJ whole genome shotgun (WGS) entry which is preliminary data.</text>
</comment>
<proteinExistence type="predicted"/>
<name>A0ABM9N689_9LACO</name>
<dbReference type="CDD" id="cd03255">
    <property type="entry name" value="ABC_MJ0796_LolCDE_FtsE"/>
    <property type="match status" value="1"/>
</dbReference>
<evidence type="ECO:0000313" key="6">
    <source>
        <dbReference type="EMBL" id="CAK8054737.1"/>
    </source>
</evidence>
<evidence type="ECO:0000256" key="2">
    <source>
        <dbReference type="ARBA" id="ARBA00022741"/>
    </source>
</evidence>
<protein>
    <submittedName>
        <fullName evidence="6">ATPase component (LolD)</fullName>
    </submittedName>
</protein>
<dbReference type="PANTHER" id="PTHR24220:SF86">
    <property type="entry name" value="ABC TRANSPORTER ABCH.1"/>
    <property type="match status" value="1"/>
</dbReference>
<keyword evidence="1" id="KW-0813">Transport</keyword>
<gene>
    <name evidence="6" type="ORF">R54876_GBNLAHCA_01312</name>
</gene>
<dbReference type="PROSITE" id="PS50893">
    <property type="entry name" value="ABC_TRANSPORTER_2"/>
    <property type="match status" value="1"/>
</dbReference>
<feature type="compositionally biased region" description="Polar residues" evidence="4">
    <location>
        <begin position="272"/>
        <end position="282"/>
    </location>
</feature>
<keyword evidence="7" id="KW-1185">Reference proteome</keyword>
<dbReference type="Pfam" id="PF00005">
    <property type="entry name" value="ABC_tran"/>
    <property type="match status" value="1"/>
</dbReference>
<dbReference type="InterPro" id="IPR027417">
    <property type="entry name" value="P-loop_NTPase"/>
</dbReference>
<dbReference type="InterPro" id="IPR017871">
    <property type="entry name" value="ABC_transporter-like_CS"/>
</dbReference>
<feature type="compositionally biased region" description="Low complexity" evidence="4">
    <location>
        <begin position="234"/>
        <end position="257"/>
    </location>
</feature>
<dbReference type="PANTHER" id="PTHR24220">
    <property type="entry name" value="IMPORT ATP-BINDING PROTEIN"/>
    <property type="match status" value="1"/>
</dbReference>
<keyword evidence="3" id="KW-0067">ATP-binding</keyword>
<dbReference type="Gene3D" id="3.40.50.300">
    <property type="entry name" value="P-loop containing nucleotide triphosphate hydrolases"/>
    <property type="match status" value="1"/>
</dbReference>
<dbReference type="InterPro" id="IPR003439">
    <property type="entry name" value="ABC_transporter-like_ATP-bd"/>
</dbReference>
<dbReference type="SUPFAM" id="SSF52540">
    <property type="entry name" value="P-loop containing nucleoside triphosphate hydrolases"/>
    <property type="match status" value="1"/>
</dbReference>
<feature type="compositionally biased region" description="Polar residues" evidence="4">
    <location>
        <begin position="369"/>
        <end position="378"/>
    </location>
</feature>
<accession>A0ABM9N689</accession>
<dbReference type="PROSITE" id="PS00211">
    <property type="entry name" value="ABC_TRANSPORTER_1"/>
    <property type="match status" value="1"/>
</dbReference>
<keyword evidence="2" id="KW-0547">Nucleotide-binding</keyword>
<feature type="region of interest" description="Disordered" evidence="4">
    <location>
        <begin position="220"/>
        <end position="308"/>
    </location>
</feature>
<feature type="domain" description="ABC transporter" evidence="5">
    <location>
        <begin position="2"/>
        <end position="240"/>
    </location>
</feature>
<sequence length="420" mass="45510">MIHLENINKYYRQGKERFHALHDMNLDVDQGEFVAIMGQSGSGKSTFINIIGFLDEEFEGTYIFDGINIGKTTRAQHAKIRNQNVGFVFQNFKLINNETVAQNVMVPLLYAGLTNTEARHKAEEVLGEVGLQGYGDQLPKNLSGGQQQRVSIARALVTRPKFLIADEPTGALDSRTSEEIMQLFRDLNKHGMTIVMVTHDPKVGHETNRIIHIMDGRIVSDNPVDHENGAVQGTEEPSTLSKSESTSSTSQVTSEAEIQPVEDSKSALSEVPASTSAVSQSMASETAESEASESETLESLSTTLKSESESLVRVGFEAAVSEEVPRMSFKESQAKLLADLDQSTSESIAASVQSQTNSAMLAAARAFSTSEEVQQSKASEAEVNQKADAASETPASPNRHRTAAEAALAEQAAQKEETDA</sequence>
<evidence type="ECO:0000256" key="3">
    <source>
        <dbReference type="ARBA" id="ARBA00022840"/>
    </source>
</evidence>
<dbReference type="InterPro" id="IPR003593">
    <property type="entry name" value="AAA+_ATPase"/>
</dbReference>
<dbReference type="InterPro" id="IPR017911">
    <property type="entry name" value="MacB-like_ATP-bd"/>
</dbReference>
<feature type="region of interest" description="Disordered" evidence="4">
    <location>
        <begin position="369"/>
        <end position="420"/>
    </location>
</feature>
<evidence type="ECO:0000256" key="4">
    <source>
        <dbReference type="SAM" id="MobiDB-lite"/>
    </source>
</evidence>
<dbReference type="EMBL" id="CAWVOH010000003">
    <property type="protein sequence ID" value="CAK8054737.1"/>
    <property type="molecule type" value="Genomic_DNA"/>
</dbReference>
<feature type="compositionally biased region" description="Acidic residues" evidence="4">
    <location>
        <begin position="287"/>
        <end position="296"/>
    </location>
</feature>
<dbReference type="Proteomes" id="UP001314241">
    <property type="component" value="Unassembled WGS sequence"/>
</dbReference>
<evidence type="ECO:0000259" key="5">
    <source>
        <dbReference type="PROSITE" id="PS50893"/>
    </source>
</evidence>
<evidence type="ECO:0000256" key="1">
    <source>
        <dbReference type="ARBA" id="ARBA00022448"/>
    </source>
</evidence>
<evidence type="ECO:0000313" key="7">
    <source>
        <dbReference type="Proteomes" id="UP001314241"/>
    </source>
</evidence>
<organism evidence="6 7">
    <name type="scientific">Eupransor demetentiae</name>
    <dbReference type="NCBI Taxonomy" id="3109584"/>
    <lineage>
        <taxon>Bacteria</taxon>
        <taxon>Bacillati</taxon>
        <taxon>Bacillota</taxon>
        <taxon>Bacilli</taxon>
        <taxon>Lactobacillales</taxon>
        <taxon>Lactobacillaceae</taxon>
        <taxon>Eupransor</taxon>
    </lineage>
</organism>